<reference evidence="3 4" key="1">
    <citation type="submission" date="2024-06" db="EMBL/GenBank/DDBJ databases">
        <title>Sorghum-associated microbial communities from plants grown in Nebraska, USA.</title>
        <authorList>
            <person name="Schachtman D."/>
        </authorList>
    </citation>
    <scope>NUCLEOTIDE SEQUENCE [LARGE SCALE GENOMIC DNA]</scope>
    <source>
        <strain evidence="3 4">2857</strain>
    </source>
</reference>
<dbReference type="CDD" id="cd01836">
    <property type="entry name" value="FeeA_FeeB_like"/>
    <property type="match status" value="1"/>
</dbReference>
<gene>
    <name evidence="3" type="ORF">ABIE21_000743</name>
</gene>
<dbReference type="SMART" id="SM00065">
    <property type="entry name" value="GAF"/>
    <property type="match status" value="1"/>
</dbReference>
<sequence>MLKRAVHGVARQGVRMWLSSTALTRAIIPQPPGLAAVHTGGASPVKVLLAGSGTSIGFGVLSHDLALAGHLARQVTAITGRAVDMDIVVDREMTAEVLLDVLTRQPLERFDAVVLSLGLIETLMFQPVDSWRSDLDAVLDLVGGRGGDTQEVFIIGVPPLPALQKYPVAINLLGVRHAASLNDVSRQVADSRERTTFLPFEATSSGETDRFRSSATYSRWAELLSQTVASRLSPSDHDREPGEPVNEGARQATLDSLHILDTAPEERFDRITATARDLLGAASAAITFVDHDRHWFKSRLGLDLDQVPRLSSFCEVTIQRRELFTVEDASKDPRFALNPVVAGPPFLRFYAGYPVEAPNGVRVGTVCVFDPQPRDFTEADSALLRGLALMVQNELRKAD</sequence>
<dbReference type="PANTHER" id="PTHR43102">
    <property type="entry name" value="SLR1143 PROTEIN"/>
    <property type="match status" value="1"/>
</dbReference>
<evidence type="ECO:0000313" key="4">
    <source>
        <dbReference type="Proteomes" id="UP001549257"/>
    </source>
</evidence>
<protein>
    <recommendedName>
        <fullName evidence="2">GAF domain-containing protein</fullName>
    </recommendedName>
</protein>
<dbReference type="EMBL" id="JBEPSJ010000001">
    <property type="protein sequence ID" value="MET4581253.1"/>
    <property type="molecule type" value="Genomic_DNA"/>
</dbReference>
<dbReference type="InterPro" id="IPR029016">
    <property type="entry name" value="GAF-like_dom_sf"/>
</dbReference>
<dbReference type="SUPFAM" id="SSF52266">
    <property type="entry name" value="SGNH hydrolase"/>
    <property type="match status" value="1"/>
</dbReference>
<evidence type="ECO:0000313" key="3">
    <source>
        <dbReference type="EMBL" id="MET4581253.1"/>
    </source>
</evidence>
<dbReference type="Gene3D" id="3.30.450.40">
    <property type="match status" value="1"/>
</dbReference>
<feature type="region of interest" description="Disordered" evidence="1">
    <location>
        <begin position="230"/>
        <end position="251"/>
    </location>
</feature>
<dbReference type="SUPFAM" id="SSF55781">
    <property type="entry name" value="GAF domain-like"/>
    <property type="match status" value="1"/>
</dbReference>
<dbReference type="Proteomes" id="UP001549257">
    <property type="component" value="Unassembled WGS sequence"/>
</dbReference>
<name>A0ABV2QK37_9MICO</name>
<dbReference type="PANTHER" id="PTHR43102:SF2">
    <property type="entry name" value="GAF DOMAIN-CONTAINING PROTEIN"/>
    <property type="match status" value="1"/>
</dbReference>
<evidence type="ECO:0000259" key="2">
    <source>
        <dbReference type="SMART" id="SM00065"/>
    </source>
</evidence>
<dbReference type="RefSeq" id="WP_354023437.1">
    <property type="nucleotide sequence ID" value="NZ_JBEPSJ010000001.1"/>
</dbReference>
<proteinExistence type="predicted"/>
<keyword evidence="4" id="KW-1185">Reference proteome</keyword>
<evidence type="ECO:0000256" key="1">
    <source>
        <dbReference type="SAM" id="MobiDB-lite"/>
    </source>
</evidence>
<dbReference type="Pfam" id="PF01590">
    <property type="entry name" value="GAF"/>
    <property type="match status" value="1"/>
</dbReference>
<comment type="caution">
    <text evidence="3">The sequence shown here is derived from an EMBL/GenBank/DDBJ whole genome shotgun (WGS) entry which is preliminary data.</text>
</comment>
<organism evidence="3 4">
    <name type="scientific">Conyzicola nivalis</name>
    <dbReference type="NCBI Taxonomy" id="1477021"/>
    <lineage>
        <taxon>Bacteria</taxon>
        <taxon>Bacillati</taxon>
        <taxon>Actinomycetota</taxon>
        <taxon>Actinomycetes</taxon>
        <taxon>Micrococcales</taxon>
        <taxon>Microbacteriaceae</taxon>
        <taxon>Conyzicola</taxon>
    </lineage>
</organism>
<accession>A0ABV2QK37</accession>
<feature type="domain" description="GAF" evidence="2">
    <location>
        <begin position="263"/>
        <end position="399"/>
    </location>
</feature>
<dbReference type="InterPro" id="IPR003018">
    <property type="entry name" value="GAF"/>
</dbReference>